<keyword evidence="1" id="KW-0723">Serine/threonine-protein kinase</keyword>
<keyword evidence="2" id="KW-0808">Transferase</keyword>
<feature type="region of interest" description="Disordered" evidence="7">
    <location>
        <begin position="1341"/>
        <end position="1435"/>
    </location>
</feature>
<feature type="binding site" evidence="6">
    <location>
        <position position="97"/>
    </location>
    <ligand>
        <name>ATP</name>
        <dbReference type="ChEBI" id="CHEBI:30616"/>
    </ligand>
</feature>
<feature type="domain" description="Protein kinase" evidence="8">
    <location>
        <begin position="68"/>
        <end position="325"/>
    </location>
</feature>
<dbReference type="PROSITE" id="PS50011">
    <property type="entry name" value="PROTEIN_KINASE_DOM"/>
    <property type="match status" value="1"/>
</dbReference>
<feature type="compositionally biased region" description="Pro residues" evidence="7">
    <location>
        <begin position="772"/>
        <end position="784"/>
    </location>
</feature>
<evidence type="ECO:0000313" key="10">
    <source>
        <dbReference type="Proteomes" id="UP001141327"/>
    </source>
</evidence>
<feature type="compositionally biased region" description="Polar residues" evidence="7">
    <location>
        <begin position="530"/>
        <end position="544"/>
    </location>
</feature>
<name>A0ABQ8UQ09_9EUKA</name>
<feature type="region of interest" description="Disordered" evidence="7">
    <location>
        <begin position="396"/>
        <end position="547"/>
    </location>
</feature>
<feature type="compositionally biased region" description="Low complexity" evidence="7">
    <location>
        <begin position="1411"/>
        <end position="1425"/>
    </location>
</feature>
<feature type="compositionally biased region" description="Low complexity" evidence="7">
    <location>
        <begin position="949"/>
        <end position="969"/>
    </location>
</feature>
<feature type="compositionally biased region" description="Low complexity" evidence="7">
    <location>
        <begin position="922"/>
        <end position="937"/>
    </location>
</feature>
<evidence type="ECO:0000256" key="1">
    <source>
        <dbReference type="ARBA" id="ARBA00022527"/>
    </source>
</evidence>
<evidence type="ECO:0000256" key="2">
    <source>
        <dbReference type="ARBA" id="ARBA00022679"/>
    </source>
</evidence>
<dbReference type="InterPro" id="IPR000719">
    <property type="entry name" value="Prot_kinase_dom"/>
</dbReference>
<feature type="region of interest" description="Disordered" evidence="7">
    <location>
        <begin position="1501"/>
        <end position="1530"/>
    </location>
</feature>
<feature type="compositionally biased region" description="Acidic residues" evidence="7">
    <location>
        <begin position="687"/>
        <end position="699"/>
    </location>
</feature>
<feature type="region of interest" description="Disordered" evidence="7">
    <location>
        <begin position="664"/>
        <end position="1206"/>
    </location>
</feature>
<evidence type="ECO:0000259" key="8">
    <source>
        <dbReference type="PROSITE" id="PS50011"/>
    </source>
</evidence>
<evidence type="ECO:0000256" key="6">
    <source>
        <dbReference type="PROSITE-ProRule" id="PRU10141"/>
    </source>
</evidence>
<evidence type="ECO:0000256" key="3">
    <source>
        <dbReference type="ARBA" id="ARBA00022741"/>
    </source>
</evidence>
<dbReference type="PANTHER" id="PTHR43895">
    <property type="entry name" value="CALCIUM/CALMODULIN-DEPENDENT PROTEIN KINASE KINASE-RELATED"/>
    <property type="match status" value="1"/>
</dbReference>
<evidence type="ECO:0000256" key="5">
    <source>
        <dbReference type="ARBA" id="ARBA00022840"/>
    </source>
</evidence>
<dbReference type="Proteomes" id="UP001141327">
    <property type="component" value="Unassembled WGS sequence"/>
</dbReference>
<feature type="region of interest" description="Disordered" evidence="7">
    <location>
        <begin position="1"/>
        <end position="38"/>
    </location>
</feature>
<feature type="compositionally biased region" description="Low complexity" evidence="7">
    <location>
        <begin position="982"/>
        <end position="992"/>
    </location>
</feature>
<feature type="compositionally biased region" description="Low complexity" evidence="7">
    <location>
        <begin position="1345"/>
        <end position="1386"/>
    </location>
</feature>
<dbReference type="SUPFAM" id="SSF56112">
    <property type="entry name" value="Protein kinase-like (PK-like)"/>
    <property type="match status" value="1"/>
</dbReference>
<accession>A0ABQ8UQ09</accession>
<dbReference type="PANTHER" id="PTHR43895:SF152">
    <property type="entry name" value="SERINE_THREONINE-PROTEIN KINASE TOS3"/>
    <property type="match status" value="1"/>
</dbReference>
<dbReference type="Gene3D" id="1.10.510.10">
    <property type="entry name" value="Transferase(Phosphotransferase) domain 1"/>
    <property type="match status" value="1"/>
</dbReference>
<gene>
    <name evidence="9" type="ORF">PAPYR_3154</name>
</gene>
<comment type="caution">
    <text evidence="9">The sequence shown here is derived from an EMBL/GenBank/DDBJ whole genome shotgun (WGS) entry which is preliminary data.</text>
</comment>
<feature type="region of interest" description="Disordered" evidence="7">
    <location>
        <begin position="1258"/>
        <end position="1297"/>
    </location>
</feature>
<feature type="compositionally biased region" description="Pro residues" evidence="7">
    <location>
        <begin position="1273"/>
        <end position="1290"/>
    </location>
</feature>
<feature type="compositionally biased region" description="Low complexity" evidence="7">
    <location>
        <begin position="1189"/>
        <end position="1203"/>
    </location>
</feature>
<keyword evidence="10" id="KW-1185">Reference proteome</keyword>
<feature type="compositionally biased region" description="Low complexity" evidence="7">
    <location>
        <begin position="1147"/>
        <end position="1162"/>
    </location>
</feature>
<dbReference type="Gene3D" id="3.30.200.20">
    <property type="entry name" value="Phosphorylase Kinase, domain 1"/>
    <property type="match status" value="1"/>
</dbReference>
<feature type="compositionally biased region" description="Low complexity" evidence="7">
    <location>
        <begin position="458"/>
        <end position="469"/>
    </location>
</feature>
<proteinExistence type="predicted"/>
<dbReference type="PROSITE" id="PS00108">
    <property type="entry name" value="PROTEIN_KINASE_ST"/>
    <property type="match status" value="1"/>
</dbReference>
<evidence type="ECO:0000256" key="4">
    <source>
        <dbReference type="ARBA" id="ARBA00022777"/>
    </source>
</evidence>
<dbReference type="CDD" id="cd14008">
    <property type="entry name" value="STKc_LKB1_CaMKK"/>
    <property type="match status" value="1"/>
</dbReference>
<feature type="compositionally biased region" description="Polar residues" evidence="7">
    <location>
        <begin position="15"/>
        <end position="26"/>
    </location>
</feature>
<feature type="compositionally biased region" description="Low complexity" evidence="7">
    <location>
        <begin position="1068"/>
        <end position="1095"/>
    </location>
</feature>
<evidence type="ECO:0000256" key="7">
    <source>
        <dbReference type="SAM" id="MobiDB-lite"/>
    </source>
</evidence>
<keyword evidence="3 6" id="KW-0547">Nucleotide-binding</keyword>
<protein>
    <submittedName>
        <fullName evidence="9">Calcium/calmodulin-dependent protein kinase kinase 2</fullName>
    </submittedName>
</protein>
<feature type="compositionally biased region" description="Pro residues" evidence="7">
    <location>
        <begin position="1394"/>
        <end position="1410"/>
    </location>
</feature>
<feature type="region of interest" description="Disordered" evidence="7">
    <location>
        <begin position="566"/>
        <end position="650"/>
    </location>
</feature>
<feature type="compositionally biased region" description="Basic residues" evidence="7">
    <location>
        <begin position="1030"/>
        <end position="1042"/>
    </location>
</feature>
<feature type="compositionally biased region" description="Low complexity" evidence="7">
    <location>
        <begin position="878"/>
        <end position="889"/>
    </location>
</feature>
<dbReference type="Pfam" id="PF00069">
    <property type="entry name" value="Pkinase"/>
    <property type="match status" value="1"/>
</dbReference>
<keyword evidence="5 6" id="KW-0067">ATP-binding</keyword>
<dbReference type="InterPro" id="IPR008271">
    <property type="entry name" value="Ser/Thr_kinase_AS"/>
</dbReference>
<keyword evidence="4 9" id="KW-0418">Kinase</keyword>
<feature type="compositionally biased region" description="Pro residues" evidence="7">
    <location>
        <begin position="28"/>
        <end position="38"/>
    </location>
</feature>
<dbReference type="InterPro" id="IPR017441">
    <property type="entry name" value="Protein_kinase_ATP_BS"/>
</dbReference>
<dbReference type="EMBL" id="JAPMOS010000012">
    <property type="protein sequence ID" value="KAJ4460536.1"/>
    <property type="molecule type" value="Genomic_DNA"/>
</dbReference>
<dbReference type="GO" id="GO:0016301">
    <property type="term" value="F:kinase activity"/>
    <property type="evidence" value="ECO:0007669"/>
    <property type="project" value="UniProtKB-KW"/>
</dbReference>
<feature type="compositionally biased region" description="Pro residues" evidence="7">
    <location>
        <begin position="572"/>
        <end position="581"/>
    </location>
</feature>
<feature type="compositionally biased region" description="Low complexity" evidence="7">
    <location>
        <begin position="1003"/>
        <end position="1015"/>
    </location>
</feature>
<sequence>MGLKPFRAKNPPPETSQKGHGSTKQGFPTPPPADLPVPAIPPPVHFTKETGIFCKQITATGEKLINEYLMIRSIGCGTYGKVKLATNTNNGQQYAIKILNKTLLRRKRKGNVTALQNVMREMAIMKRLDHFNVVKLFEVIDDPNVNKILLVLEYMESGTVQKNNVPIPIPVLHSYFRDIVCGLSYLHSLGIIHRDIKPENLLLSSDDHVKISDFGVSHVLQTEHDLIAQTEGSPAFMAPEVCSATNYEGPPIDIWALGATLFCFLYGRCPFMAASEIDMYRSIREDPLSFPDEPEPSLRDLLLRMMEKNPKTRLTMRELLVHPWVTEGGRYPLPCYLSNYGLFLSSPAGPLFATRSLTPSTTFNSGGSSGTFLTVPTSGAGATTITYTPSPATVRGTLHVSVSPSSPAQRRPPGVSFSPGPMATSPQVIAPPRPATGVPTSLSSGHVENPLFAPPPQQQQQTQAPAAAQMVDGEAPLGTPLGKLRPPRGGTKPKIPSALRPAEPDRMATPPIGGSGSCDAGRPFSPASPSPRQDSTPHTMSSASLDDPYMMIVGQSTARLFGVRQVTTGNMGPPPPSPSAPRRPFHSEVAGEEEGDDDDDNSSASSHSTPLDGTSPIPPSPEETGSPATLPPRILRAHSCGTLPSSFGGAVAVPASRSLCRLPSASHPAWDLSSPEEGEQEAREDIEVVDGQADDGSEGDEGRSSVAESESSRARTRSPLIVRQPTVASGTLSFVGPTERSTPLLPPEVPHDGAPTPPGQPHDRSPAAEGEAPPPPPAASPPPRAEQDDEWDAGRVAFVPQGEPEEHRSSEPDASSRSSPPAEPAILMPTPILAIPGTAPVRRLSLPHNASEASLHHHRRTSSEGPPTPLPSVCPVCGLPRRPALPGPRSSFGRAPTSATPSRSPVPVLSLRHSTPGRRDLPPAAAAPVGGSALPVPLKHTQSERRPRASPSPAARTSTSSGSFCSCRSHQSPPKQRRAAMADRPASSSSRPRPARDEPTTPAVAAVAVADAVAARSRSQKPPRHDGLKTRARPHNKGKRRQQQQQQQHAERELPAPASAIGGGGGMAVPIARGGRATDESSSPLESSSSPCAESMVPPSYLLVSASDVRPTNGTPAYRPPTSHGHHGSRDLTGRMEGLSVTPPPAQVSSPSPTTTSSQASPLRILAGDPGRPSSAYPAGQDRMVQSLSCTPQTSPSPDQTPQYLPEGTLAVTPLFGSSPSAAAMQSSTNYLAAAAAAAASSGQSPNLMVTLFGLQNSQQPQQAPKVKKPRAPGGPSPAPSPAPNAPTTPVPVRAQPTDPFSLWFPFATPNLSMPPPNSTPVAVRLPVSVGVPLPPVAPRPPAAPAAIARPAPASKAKQQQQQQQFSAARPPSAVSSVSSLSTVVRSVDEAPSPMGPPPSPTPPITPPMQPQLAPHMPASAPPAAARRRLGGPSMPIAIPTFMPPPSGGASAAALEPLQGTYTGQTPGLGTVPPEMARSCLDLNNPEGLVEIVGEDFIWDDDEGERDPTRVGLGMGISQPSLANLGHAHA</sequence>
<reference evidence="9" key="1">
    <citation type="journal article" date="2022" name="bioRxiv">
        <title>Genomics of Preaxostyla Flagellates Illuminates Evolutionary Transitions and the Path Towards Mitochondrial Loss.</title>
        <authorList>
            <person name="Novak L.V.F."/>
            <person name="Treitli S.C."/>
            <person name="Pyrih J."/>
            <person name="Halakuc P."/>
            <person name="Pipaliya S.V."/>
            <person name="Vacek V."/>
            <person name="Brzon O."/>
            <person name="Soukal P."/>
            <person name="Eme L."/>
            <person name="Dacks J.B."/>
            <person name="Karnkowska A."/>
            <person name="Elias M."/>
            <person name="Hampl V."/>
        </authorList>
    </citation>
    <scope>NUCLEOTIDE SEQUENCE</scope>
    <source>
        <strain evidence="9">RCP-MX</strain>
    </source>
</reference>
<dbReference type="InterPro" id="IPR011009">
    <property type="entry name" value="Kinase-like_dom_sf"/>
</dbReference>
<evidence type="ECO:0000313" key="9">
    <source>
        <dbReference type="EMBL" id="KAJ4460536.1"/>
    </source>
</evidence>
<dbReference type="PROSITE" id="PS00107">
    <property type="entry name" value="PROTEIN_KINASE_ATP"/>
    <property type="match status" value="1"/>
</dbReference>
<feature type="compositionally biased region" description="Acidic residues" evidence="7">
    <location>
        <begin position="590"/>
        <end position="601"/>
    </location>
</feature>
<dbReference type="SMART" id="SM00220">
    <property type="entry name" value="S_TKc"/>
    <property type="match status" value="1"/>
</dbReference>
<organism evidence="9 10">
    <name type="scientific">Paratrimastix pyriformis</name>
    <dbReference type="NCBI Taxonomy" id="342808"/>
    <lineage>
        <taxon>Eukaryota</taxon>
        <taxon>Metamonada</taxon>
        <taxon>Preaxostyla</taxon>
        <taxon>Paratrimastigidae</taxon>
        <taxon>Paratrimastix</taxon>
    </lineage>
</organism>